<dbReference type="PANTHER" id="PTHR33164">
    <property type="entry name" value="TRANSCRIPTIONAL REGULATOR, MARR FAMILY"/>
    <property type="match status" value="1"/>
</dbReference>
<dbReference type="Proteomes" id="UP001499863">
    <property type="component" value="Unassembled WGS sequence"/>
</dbReference>
<evidence type="ECO:0000256" key="1">
    <source>
        <dbReference type="SAM" id="MobiDB-lite"/>
    </source>
</evidence>
<protein>
    <submittedName>
        <fullName evidence="3">MarR family transcriptional regulator</fullName>
    </submittedName>
</protein>
<gene>
    <name evidence="3" type="ORF">GCM10009639_54870</name>
</gene>
<reference evidence="3 4" key="1">
    <citation type="journal article" date="2019" name="Int. J. Syst. Evol. Microbiol.">
        <title>The Global Catalogue of Microorganisms (GCM) 10K type strain sequencing project: providing services to taxonomists for standard genome sequencing and annotation.</title>
        <authorList>
            <consortium name="The Broad Institute Genomics Platform"/>
            <consortium name="The Broad Institute Genome Sequencing Center for Infectious Disease"/>
            <person name="Wu L."/>
            <person name="Ma J."/>
        </authorList>
    </citation>
    <scope>NUCLEOTIDE SEQUENCE [LARGE SCALE GENOMIC DNA]</scope>
    <source>
        <strain evidence="3 4">JCM 12393</strain>
    </source>
</reference>
<dbReference type="Gene3D" id="1.10.10.10">
    <property type="entry name" value="Winged helix-like DNA-binding domain superfamily/Winged helix DNA-binding domain"/>
    <property type="match status" value="1"/>
</dbReference>
<dbReference type="InterPro" id="IPR039422">
    <property type="entry name" value="MarR/SlyA-like"/>
</dbReference>
<proteinExistence type="predicted"/>
<evidence type="ECO:0000259" key="2">
    <source>
        <dbReference type="PROSITE" id="PS50995"/>
    </source>
</evidence>
<comment type="caution">
    <text evidence="3">The sequence shown here is derived from an EMBL/GenBank/DDBJ whole genome shotgun (WGS) entry which is preliminary data.</text>
</comment>
<name>A0ABN1YEL2_9ACTN</name>
<dbReference type="PANTHER" id="PTHR33164:SF99">
    <property type="entry name" value="MARR FAMILY REGULATORY PROTEIN"/>
    <property type="match status" value="1"/>
</dbReference>
<organism evidence="3 4">
    <name type="scientific">Kitasatospora putterlickiae</name>
    <dbReference type="NCBI Taxonomy" id="221725"/>
    <lineage>
        <taxon>Bacteria</taxon>
        <taxon>Bacillati</taxon>
        <taxon>Actinomycetota</taxon>
        <taxon>Actinomycetes</taxon>
        <taxon>Kitasatosporales</taxon>
        <taxon>Streptomycetaceae</taxon>
        <taxon>Kitasatospora</taxon>
    </lineage>
</organism>
<feature type="compositionally biased region" description="Basic and acidic residues" evidence="1">
    <location>
        <begin position="9"/>
        <end position="22"/>
    </location>
</feature>
<evidence type="ECO:0000313" key="3">
    <source>
        <dbReference type="EMBL" id="GAA1406736.1"/>
    </source>
</evidence>
<dbReference type="InterPro" id="IPR000835">
    <property type="entry name" value="HTH_MarR-typ"/>
</dbReference>
<dbReference type="InterPro" id="IPR036388">
    <property type="entry name" value="WH-like_DNA-bd_sf"/>
</dbReference>
<feature type="domain" description="HTH marR-type" evidence="2">
    <location>
        <begin position="1"/>
        <end position="164"/>
    </location>
</feature>
<dbReference type="RefSeq" id="WP_344341729.1">
    <property type="nucleotide sequence ID" value="NZ_BAAAKJ010000314.1"/>
</dbReference>
<dbReference type="EMBL" id="BAAAKJ010000314">
    <property type="protein sequence ID" value="GAA1406736.1"/>
    <property type="molecule type" value="Genomic_DNA"/>
</dbReference>
<dbReference type="Pfam" id="PF12802">
    <property type="entry name" value="MarR_2"/>
    <property type="match status" value="1"/>
</dbReference>
<dbReference type="SUPFAM" id="SSF46785">
    <property type="entry name" value="Winged helix' DNA-binding domain"/>
    <property type="match status" value="1"/>
</dbReference>
<dbReference type="SMART" id="SM00347">
    <property type="entry name" value="HTH_MARR"/>
    <property type="match status" value="1"/>
</dbReference>
<keyword evidence="4" id="KW-1185">Reference proteome</keyword>
<accession>A0ABN1YEL2</accession>
<feature type="region of interest" description="Disordered" evidence="1">
    <location>
        <begin position="1"/>
        <end position="22"/>
    </location>
</feature>
<dbReference type="InterPro" id="IPR036390">
    <property type="entry name" value="WH_DNA-bd_sf"/>
</dbReference>
<sequence>MAEQAEQAGRSERAGRPDGRAEWLDEREDEVWNGFFETQVLFWRRLAQQLQQETGLSEPDLAILQALLAAPDGRLRPYQLSGVTQFEKSRLHHHLTRMAGRGLVTREPCPESGRGAVVTLTDQGRAAVAAALPRRAAHIRRWLTDPLTLRQQHQLIGISATLTARLKAVDPDS</sequence>
<evidence type="ECO:0000313" key="4">
    <source>
        <dbReference type="Proteomes" id="UP001499863"/>
    </source>
</evidence>
<dbReference type="PROSITE" id="PS50995">
    <property type="entry name" value="HTH_MARR_2"/>
    <property type="match status" value="1"/>
</dbReference>